<organism evidence="2 3">
    <name type="scientific">Variovorax guangxiensis</name>
    <dbReference type="NCBI Taxonomy" id="1775474"/>
    <lineage>
        <taxon>Bacteria</taxon>
        <taxon>Pseudomonadati</taxon>
        <taxon>Pseudomonadota</taxon>
        <taxon>Betaproteobacteria</taxon>
        <taxon>Burkholderiales</taxon>
        <taxon>Comamonadaceae</taxon>
        <taxon>Variovorax</taxon>
    </lineage>
</organism>
<gene>
    <name evidence="2" type="ORF">GGD71_006673</name>
</gene>
<reference evidence="2 3" key="1">
    <citation type="submission" date="2020-08" db="EMBL/GenBank/DDBJ databases">
        <title>Genomic Encyclopedia of Type Strains, Phase IV (KMG-V): Genome sequencing to study the core and pangenomes of soil and plant-associated prokaryotes.</title>
        <authorList>
            <person name="Whitman W."/>
        </authorList>
    </citation>
    <scope>NUCLEOTIDE SEQUENCE [LARGE SCALE GENOMIC DNA]</scope>
    <source>
        <strain evidence="2 3">34/80</strain>
    </source>
</reference>
<evidence type="ECO:0000313" key="2">
    <source>
        <dbReference type="EMBL" id="MBB4225860.1"/>
    </source>
</evidence>
<evidence type="ECO:0000313" key="3">
    <source>
        <dbReference type="Proteomes" id="UP000524450"/>
    </source>
</evidence>
<dbReference type="Proteomes" id="UP000524450">
    <property type="component" value="Unassembled WGS sequence"/>
</dbReference>
<accession>A0A840G235</accession>
<dbReference type="EMBL" id="JACIFZ010000016">
    <property type="protein sequence ID" value="MBB4225860.1"/>
    <property type="molecule type" value="Genomic_DNA"/>
</dbReference>
<protein>
    <submittedName>
        <fullName evidence="2">Uncharacterized protein</fullName>
    </submittedName>
</protein>
<comment type="caution">
    <text evidence="2">The sequence shown here is derived from an EMBL/GenBank/DDBJ whole genome shotgun (WGS) entry which is preliminary data.</text>
</comment>
<name>A0A840G235_9BURK</name>
<dbReference type="SUPFAM" id="SSF160935">
    <property type="entry name" value="VPA0735-like"/>
    <property type="match status" value="1"/>
</dbReference>
<evidence type="ECO:0000256" key="1">
    <source>
        <dbReference type="SAM" id="MobiDB-lite"/>
    </source>
</evidence>
<feature type="region of interest" description="Disordered" evidence="1">
    <location>
        <begin position="42"/>
        <end position="68"/>
    </location>
</feature>
<proteinExistence type="predicted"/>
<sequence length="245" mass="26415">MVMCDVQTRFELRTGQTFPSENNKRDPLVADADGAVDLYFSPKAPAEGGELNPDRARQGGDTRSCGCRARFSPRSTRLGTGANANYGLPGTGGGMKLHIDRVRCPLDMAATLGPLLLPALGCMGSLTAPPPWAQSTSPVVVEKLVPRATFPAREYELHDKAEPVFSDQPTSVRRALHLATTASIEQGAQALDSCIRWCNGKRIEIFVWHSQSGCIARAGSHNMIIPRFLLPPPRSAAAPRIPAFL</sequence>
<dbReference type="AlphaFoldDB" id="A0A840G235"/>